<comment type="caution">
    <text evidence="1">The sequence shown here is derived from an EMBL/GenBank/DDBJ whole genome shotgun (WGS) entry which is preliminary data.</text>
</comment>
<reference evidence="1" key="1">
    <citation type="submission" date="2020-05" db="EMBL/GenBank/DDBJ databases">
        <title>WGS assembly of Corymbia citriodora subspecies variegata.</title>
        <authorList>
            <person name="Barry K."/>
            <person name="Hundley H."/>
            <person name="Shu S."/>
            <person name="Jenkins J."/>
            <person name="Grimwood J."/>
            <person name="Baten A."/>
        </authorList>
    </citation>
    <scope>NUCLEOTIDE SEQUENCE</scope>
    <source>
        <strain evidence="1">CV2-018</strain>
    </source>
</reference>
<dbReference type="EMBL" id="MU090831">
    <property type="protein sequence ID" value="KAF7847424.1"/>
    <property type="molecule type" value="Genomic_DNA"/>
</dbReference>
<gene>
    <name evidence="1" type="ORF">BT93_L2978</name>
</gene>
<dbReference type="AlphaFoldDB" id="A0A8T0CJL1"/>
<sequence length="50" mass="5654">MVANTMSSLTQSQYYCRTIIILSYCFGREIFRRPLGEICNGTSIQTSEGL</sequence>
<dbReference type="Proteomes" id="UP000806378">
    <property type="component" value="Unassembled WGS sequence"/>
</dbReference>
<keyword evidence="2" id="KW-1185">Reference proteome</keyword>
<dbReference type="Gramene" id="rna-gnl|WGS:JABURB|Cocit.L2978.1">
    <property type="protein sequence ID" value="cds-KAF7847424.1"/>
    <property type="gene ID" value="gene-BT93_L2978"/>
</dbReference>
<evidence type="ECO:0000313" key="2">
    <source>
        <dbReference type="Proteomes" id="UP000806378"/>
    </source>
</evidence>
<evidence type="ECO:0000313" key="1">
    <source>
        <dbReference type="EMBL" id="KAF7847424.1"/>
    </source>
</evidence>
<proteinExistence type="predicted"/>
<dbReference type="Gramene" id="rna-gnl|WGS:JABURB|Cocit.L2978.2">
    <property type="protein sequence ID" value="cds-KAF7847423.1"/>
    <property type="gene ID" value="gene-BT93_L2978"/>
</dbReference>
<organism evidence="1 2">
    <name type="scientific">Corymbia citriodora subsp. variegata</name>
    <dbReference type="NCBI Taxonomy" id="360336"/>
    <lineage>
        <taxon>Eukaryota</taxon>
        <taxon>Viridiplantae</taxon>
        <taxon>Streptophyta</taxon>
        <taxon>Embryophyta</taxon>
        <taxon>Tracheophyta</taxon>
        <taxon>Spermatophyta</taxon>
        <taxon>Magnoliopsida</taxon>
        <taxon>eudicotyledons</taxon>
        <taxon>Gunneridae</taxon>
        <taxon>Pentapetalae</taxon>
        <taxon>rosids</taxon>
        <taxon>malvids</taxon>
        <taxon>Myrtales</taxon>
        <taxon>Myrtaceae</taxon>
        <taxon>Myrtoideae</taxon>
        <taxon>Eucalypteae</taxon>
        <taxon>Corymbia</taxon>
    </lineage>
</organism>
<name>A0A8T0CJL1_CORYI</name>
<dbReference type="EMBL" id="MU090831">
    <property type="protein sequence ID" value="KAF7847423.1"/>
    <property type="molecule type" value="Genomic_DNA"/>
</dbReference>
<accession>A0A8T0CJL1</accession>
<protein>
    <submittedName>
        <fullName evidence="1">Uncharacterized protein</fullName>
    </submittedName>
</protein>